<comment type="similarity">
    <text evidence="1">Belongs to the ATP-dependent AMP-binding enzyme family.</text>
</comment>
<name>A0ABU8P476_9CORY</name>
<dbReference type="Pfam" id="PF13193">
    <property type="entry name" value="AMP-binding_C"/>
    <property type="match status" value="1"/>
</dbReference>
<evidence type="ECO:0000256" key="2">
    <source>
        <dbReference type="ARBA" id="ARBA00022598"/>
    </source>
</evidence>
<dbReference type="InterPro" id="IPR025110">
    <property type="entry name" value="AMP-bd_C"/>
</dbReference>
<dbReference type="InterPro" id="IPR000873">
    <property type="entry name" value="AMP-dep_synth/lig_dom"/>
</dbReference>
<keyword evidence="2" id="KW-0436">Ligase</keyword>
<dbReference type="Gene3D" id="3.40.50.12780">
    <property type="entry name" value="N-terminal domain of ligase-like"/>
    <property type="match status" value="1"/>
</dbReference>
<sequence>MNTSNKLNTTKETLQGMQHMLKMTKQRGFLTHNASTKAKLLGLRNIARYRFSPASNLETAYQIAPNTTAIIDDNTQLTYAQLRHNARSLAQWLTNYAQQHNLKPHQLNYGILARNSSGAATAILARSYNGAIANMLNIQGSPEQINNLIQQNNIKLIITDPEFLPKIPHNTDKIIINDTTTTPNPNHITLNHITQTTQKIKLPLIPKQTPYILYSSGTTGTPKGIQRKEPTFPVTLGAILDNLDWHANQTIYIPCTLFHTWGIGALNIAIAGTCTMIMSRHFDPDKGMQIIQKYKCDGAVTSPIFYKNMLDKKYDMSSLKWIGSGGNKVTPQLVHDVNQHFGRPILTTIYGSTEADLVACANPQQLANDPTTVGTPVTGVQVTIRDPQGNPLPQGKTGQITIKSPMMLTGYTNPNKKPPYTQDGMLQMGDTGYIDNNNQLHVLGRSDSMIIVGGENVHPESVTATIESMPEIAEAACIGVEDKDTFQRIAAYVVTHKPHTLTPKQIQQHVAQNLADHSIPRDVHFIDKLPRNIMGKIQINQLTKLHNHPH</sequence>
<dbReference type="PANTHER" id="PTHR43201">
    <property type="entry name" value="ACYL-COA SYNTHETASE"/>
    <property type="match status" value="1"/>
</dbReference>
<dbReference type="InterPro" id="IPR042099">
    <property type="entry name" value="ANL_N_sf"/>
</dbReference>
<evidence type="ECO:0000259" key="3">
    <source>
        <dbReference type="Pfam" id="PF00501"/>
    </source>
</evidence>
<keyword evidence="6" id="KW-1185">Reference proteome</keyword>
<comment type="caution">
    <text evidence="5">The sequence shown here is derived from an EMBL/GenBank/DDBJ whole genome shotgun (WGS) entry which is preliminary data.</text>
</comment>
<dbReference type="EMBL" id="JBAHUZ010000002">
    <property type="protein sequence ID" value="MEJ4137898.1"/>
    <property type="molecule type" value="Genomic_DNA"/>
</dbReference>
<evidence type="ECO:0000256" key="1">
    <source>
        <dbReference type="ARBA" id="ARBA00006432"/>
    </source>
</evidence>
<evidence type="ECO:0000259" key="4">
    <source>
        <dbReference type="Pfam" id="PF13193"/>
    </source>
</evidence>
<dbReference type="Pfam" id="PF00501">
    <property type="entry name" value="AMP-binding"/>
    <property type="match status" value="1"/>
</dbReference>
<dbReference type="CDD" id="cd04433">
    <property type="entry name" value="AFD_class_I"/>
    <property type="match status" value="1"/>
</dbReference>
<dbReference type="PANTHER" id="PTHR43201:SF5">
    <property type="entry name" value="MEDIUM-CHAIN ACYL-COA LIGASE ACSF2, MITOCHONDRIAL"/>
    <property type="match status" value="1"/>
</dbReference>
<dbReference type="InterPro" id="IPR020845">
    <property type="entry name" value="AMP-binding_CS"/>
</dbReference>
<gene>
    <name evidence="5" type="ORF">V5S76_02040</name>
</gene>
<dbReference type="PROSITE" id="PS00455">
    <property type="entry name" value="AMP_BINDING"/>
    <property type="match status" value="1"/>
</dbReference>
<dbReference type="InterPro" id="IPR045851">
    <property type="entry name" value="AMP-bd_C_sf"/>
</dbReference>
<evidence type="ECO:0000313" key="5">
    <source>
        <dbReference type="EMBL" id="MEJ4137898.1"/>
    </source>
</evidence>
<dbReference type="RefSeq" id="WP_337887314.1">
    <property type="nucleotide sequence ID" value="NZ_JBAHUW010000002.1"/>
</dbReference>
<dbReference type="SUPFAM" id="SSF56801">
    <property type="entry name" value="Acetyl-CoA synthetase-like"/>
    <property type="match status" value="1"/>
</dbReference>
<feature type="domain" description="AMP-dependent synthetase/ligase" evidence="3">
    <location>
        <begin position="62"/>
        <end position="411"/>
    </location>
</feature>
<evidence type="ECO:0000313" key="6">
    <source>
        <dbReference type="Proteomes" id="UP001372244"/>
    </source>
</evidence>
<accession>A0ABU8P476</accession>
<protein>
    <submittedName>
        <fullName evidence="5">AMP-binding protein</fullName>
    </submittedName>
</protein>
<organism evidence="5 6">
    <name type="scientific">Corynebacterium marquesiae</name>
    <dbReference type="NCBI Taxonomy" id="2913503"/>
    <lineage>
        <taxon>Bacteria</taxon>
        <taxon>Bacillati</taxon>
        <taxon>Actinomycetota</taxon>
        <taxon>Actinomycetes</taxon>
        <taxon>Mycobacteriales</taxon>
        <taxon>Corynebacteriaceae</taxon>
        <taxon>Corynebacterium</taxon>
    </lineage>
</organism>
<dbReference type="Gene3D" id="3.30.300.30">
    <property type="match status" value="1"/>
</dbReference>
<dbReference type="Proteomes" id="UP001372244">
    <property type="component" value="Unassembled WGS sequence"/>
</dbReference>
<feature type="domain" description="AMP-binding enzyme C-terminal" evidence="4">
    <location>
        <begin position="466"/>
        <end position="536"/>
    </location>
</feature>
<proteinExistence type="inferred from homology"/>
<reference evidence="5 6" key="1">
    <citation type="submission" date="2024-02" db="EMBL/GenBank/DDBJ databases">
        <title>Whole genome sequencing and characterization of Corynebacterium isolated from the ocular surface of dry eye disease sufferers.</title>
        <authorList>
            <person name="Naqvi M."/>
        </authorList>
    </citation>
    <scope>NUCLEOTIDE SEQUENCE [LARGE SCALE GENOMIC DNA]</scope>
    <source>
        <strain evidence="5 6">PCR27</strain>
    </source>
</reference>